<dbReference type="Pfam" id="PF00501">
    <property type="entry name" value="AMP-binding"/>
    <property type="match status" value="1"/>
</dbReference>
<proteinExistence type="inferred from homology"/>
<dbReference type="InterPro" id="IPR025110">
    <property type="entry name" value="AMP-bd_C"/>
</dbReference>
<dbReference type="AlphaFoldDB" id="A0A928ZVG5"/>
<dbReference type="RefSeq" id="WP_193994135.1">
    <property type="nucleotide sequence ID" value="NZ_JADEXP010000147.1"/>
</dbReference>
<evidence type="ECO:0000256" key="2">
    <source>
        <dbReference type="ARBA" id="ARBA00022598"/>
    </source>
</evidence>
<dbReference type="FunFam" id="3.40.50.12780:FF:000013">
    <property type="entry name" value="Long-chain-fatty-acid--AMP ligase FadD32"/>
    <property type="match status" value="1"/>
</dbReference>
<dbReference type="PANTHER" id="PTHR22754:SF32">
    <property type="entry name" value="DISCO-INTERACTING PROTEIN 2"/>
    <property type="match status" value="1"/>
</dbReference>
<comment type="caution">
    <text evidence="7">The sequence shown here is derived from an EMBL/GenBank/DDBJ whole genome shotgun (WGS) entry which is preliminary data.</text>
</comment>
<dbReference type="Gene3D" id="3.30.300.30">
    <property type="match status" value="1"/>
</dbReference>
<dbReference type="Gene3D" id="3.40.50.12780">
    <property type="entry name" value="N-terminal domain of ligase-like"/>
    <property type="match status" value="1"/>
</dbReference>
<keyword evidence="8" id="KW-1185">Reference proteome</keyword>
<sequence>MPHLTFNRPQGVSSGLTWVDLLSERAMQQPSRIAFQIWNDGAVSSDQLTYADLDCRSRAIAARMQRLNLKGERVLLLCPPGLDYVLAFCACMYAGAIAVPIYPPRPNQSLERFQRIADDAQASLILTASAQQFQSETLASLPTISLDAVKPEEAADWQPPNIAPEETAFLQYTSGSISAPKGVQISHGNLIHNVAAISHKFGLSHQTKAVCWLPPHHDMGLIGGILTSLYQGVNTTLMSPVDFLQRPLRWLQAISHTRSTISGGPNFAYERCVEKIKPEQCVGLDLSQWSVAFTGAEPVRAATLERFATKFAEYGFRPEAFYPCYGMAEATLMITGGDRTRAPKQLTVDEESLAAHRIQPAPQGRVLVGCGQMIDSGDLEIVNPQTLRRCQPNEVGEIWVASPSVAQGYWRQPQLTQETFQAHLVDTGAGPFLRTGDLGCVQGGELYVTGRLKEVMIIHGRNHYASDVEATVAASHPGFGSTWGAAFTVDQDDQTQLVIVQEVGRVWLRKLEPELVLRAIRQAVSRVHGLRVETIVLVKPGSIPKTSSGKIQRSRCCSQFLAEQLHPIPIPARQL</sequence>
<feature type="domain" description="AMP-dependent synthetase/ligase" evidence="5">
    <location>
        <begin position="23"/>
        <end position="410"/>
    </location>
</feature>
<dbReference type="InterPro" id="IPR000873">
    <property type="entry name" value="AMP-dep_synth/lig_dom"/>
</dbReference>
<evidence type="ECO:0000256" key="3">
    <source>
        <dbReference type="ARBA" id="ARBA00022832"/>
    </source>
</evidence>
<evidence type="ECO:0000256" key="4">
    <source>
        <dbReference type="ARBA" id="ARBA00023098"/>
    </source>
</evidence>
<evidence type="ECO:0000259" key="5">
    <source>
        <dbReference type="Pfam" id="PF00501"/>
    </source>
</evidence>
<dbReference type="GO" id="GO:0070566">
    <property type="term" value="F:adenylyltransferase activity"/>
    <property type="evidence" value="ECO:0007669"/>
    <property type="project" value="TreeGrafter"/>
</dbReference>
<keyword evidence="4" id="KW-0443">Lipid metabolism</keyword>
<evidence type="ECO:0000256" key="1">
    <source>
        <dbReference type="ARBA" id="ARBA00006432"/>
    </source>
</evidence>
<feature type="domain" description="AMP-binding enzyme C-terminal" evidence="6">
    <location>
        <begin position="454"/>
        <end position="566"/>
    </location>
</feature>
<dbReference type="GO" id="GO:0005886">
    <property type="term" value="C:plasma membrane"/>
    <property type="evidence" value="ECO:0007669"/>
    <property type="project" value="TreeGrafter"/>
</dbReference>
<organism evidence="7 8">
    <name type="scientific">Leptolyngbya cf. ectocarpi LEGE 11479</name>
    <dbReference type="NCBI Taxonomy" id="1828722"/>
    <lineage>
        <taxon>Bacteria</taxon>
        <taxon>Bacillati</taxon>
        <taxon>Cyanobacteriota</taxon>
        <taxon>Cyanophyceae</taxon>
        <taxon>Leptolyngbyales</taxon>
        <taxon>Leptolyngbyaceae</taxon>
        <taxon>Leptolyngbya group</taxon>
        <taxon>Leptolyngbya</taxon>
    </lineage>
</organism>
<comment type="similarity">
    <text evidence="1">Belongs to the ATP-dependent AMP-binding enzyme family.</text>
</comment>
<dbReference type="InterPro" id="IPR020845">
    <property type="entry name" value="AMP-binding_CS"/>
</dbReference>
<name>A0A928ZVG5_LEPEC</name>
<evidence type="ECO:0000313" key="8">
    <source>
        <dbReference type="Proteomes" id="UP000615026"/>
    </source>
</evidence>
<gene>
    <name evidence="7" type="ORF">IQ260_16155</name>
</gene>
<dbReference type="InterPro" id="IPR042099">
    <property type="entry name" value="ANL_N_sf"/>
</dbReference>
<protein>
    <submittedName>
        <fullName evidence="7">Fatty acyl-AMP ligase</fullName>
    </submittedName>
</protein>
<dbReference type="SUPFAM" id="SSF56801">
    <property type="entry name" value="Acetyl-CoA synthetase-like"/>
    <property type="match status" value="1"/>
</dbReference>
<dbReference type="GO" id="GO:0071766">
    <property type="term" value="P:Actinobacterium-type cell wall biogenesis"/>
    <property type="evidence" value="ECO:0007669"/>
    <property type="project" value="UniProtKB-ARBA"/>
</dbReference>
<dbReference type="PROSITE" id="PS00455">
    <property type="entry name" value="AMP_BINDING"/>
    <property type="match status" value="1"/>
</dbReference>
<evidence type="ECO:0000259" key="6">
    <source>
        <dbReference type="Pfam" id="PF23024"/>
    </source>
</evidence>
<dbReference type="GO" id="GO:0016874">
    <property type="term" value="F:ligase activity"/>
    <property type="evidence" value="ECO:0007669"/>
    <property type="project" value="UniProtKB-KW"/>
</dbReference>
<dbReference type="CDD" id="cd05931">
    <property type="entry name" value="FAAL"/>
    <property type="match status" value="1"/>
</dbReference>
<keyword evidence="2 7" id="KW-0436">Ligase</keyword>
<dbReference type="PANTHER" id="PTHR22754">
    <property type="entry name" value="DISCO-INTERACTING PROTEIN 2 DIP2 -RELATED"/>
    <property type="match status" value="1"/>
</dbReference>
<dbReference type="InterPro" id="IPR045851">
    <property type="entry name" value="AMP-bd_C_sf"/>
</dbReference>
<dbReference type="Proteomes" id="UP000615026">
    <property type="component" value="Unassembled WGS sequence"/>
</dbReference>
<dbReference type="GO" id="GO:0006633">
    <property type="term" value="P:fatty acid biosynthetic process"/>
    <property type="evidence" value="ECO:0007669"/>
    <property type="project" value="TreeGrafter"/>
</dbReference>
<dbReference type="Pfam" id="PF23024">
    <property type="entry name" value="AMP-dom_DIP2-like"/>
    <property type="match status" value="1"/>
</dbReference>
<evidence type="ECO:0000313" key="7">
    <source>
        <dbReference type="EMBL" id="MBE9068186.1"/>
    </source>
</evidence>
<keyword evidence="3" id="KW-0276">Fatty acid metabolism</keyword>
<accession>A0A928ZVG5</accession>
<dbReference type="InterPro" id="IPR040097">
    <property type="entry name" value="FAAL/FAAC"/>
</dbReference>
<dbReference type="EMBL" id="JADEXP010000147">
    <property type="protein sequence ID" value="MBE9068186.1"/>
    <property type="molecule type" value="Genomic_DNA"/>
</dbReference>
<reference evidence="7" key="1">
    <citation type="submission" date="2020-10" db="EMBL/GenBank/DDBJ databases">
        <authorList>
            <person name="Castelo-Branco R."/>
            <person name="Eusebio N."/>
            <person name="Adriana R."/>
            <person name="Vieira A."/>
            <person name="Brugerolle De Fraissinette N."/>
            <person name="Rezende De Castro R."/>
            <person name="Schneider M.P."/>
            <person name="Vasconcelos V."/>
            <person name="Leao P.N."/>
        </authorList>
    </citation>
    <scope>NUCLEOTIDE SEQUENCE</scope>
    <source>
        <strain evidence="7">LEGE 11479</strain>
    </source>
</reference>